<proteinExistence type="predicted"/>
<comment type="caution">
    <text evidence="2">The sequence shown here is derived from an EMBL/GenBank/DDBJ whole genome shotgun (WGS) entry which is preliminary data.</text>
</comment>
<gene>
    <name evidence="2" type="ORF">EDB81DRAFT_912193</name>
</gene>
<feature type="transmembrane region" description="Helical" evidence="1">
    <location>
        <begin position="261"/>
        <end position="282"/>
    </location>
</feature>
<dbReference type="AlphaFoldDB" id="A0A9P9DSG5"/>
<evidence type="ECO:0000256" key="1">
    <source>
        <dbReference type="SAM" id="Phobius"/>
    </source>
</evidence>
<reference evidence="2" key="1">
    <citation type="journal article" date="2021" name="Nat. Commun.">
        <title>Genetic determinants of endophytism in the Arabidopsis root mycobiome.</title>
        <authorList>
            <person name="Mesny F."/>
            <person name="Miyauchi S."/>
            <person name="Thiergart T."/>
            <person name="Pickel B."/>
            <person name="Atanasova L."/>
            <person name="Karlsson M."/>
            <person name="Huettel B."/>
            <person name="Barry K.W."/>
            <person name="Haridas S."/>
            <person name="Chen C."/>
            <person name="Bauer D."/>
            <person name="Andreopoulos W."/>
            <person name="Pangilinan J."/>
            <person name="LaButti K."/>
            <person name="Riley R."/>
            <person name="Lipzen A."/>
            <person name="Clum A."/>
            <person name="Drula E."/>
            <person name="Henrissat B."/>
            <person name="Kohler A."/>
            <person name="Grigoriev I.V."/>
            <person name="Martin F.M."/>
            <person name="Hacquard S."/>
        </authorList>
    </citation>
    <scope>NUCLEOTIDE SEQUENCE</scope>
    <source>
        <strain evidence="2">MPI-CAGE-AT-0147</strain>
    </source>
</reference>
<feature type="transmembrane region" description="Helical" evidence="1">
    <location>
        <begin position="302"/>
        <end position="323"/>
    </location>
</feature>
<name>A0A9P9DSG5_9HYPO</name>
<sequence>MGASQQSPHAPFSIRLLERENEQAANASQHDRHRLLSLLPASYRTESGDLAAAGQHVAACVKKELDLQRLSSIHSWLWIAGRPMPPHALHHQLLLSREIFITEQMDMHLVWTTARMFLKPIPRFLLEPDFWTEYLCCVHGCGCSLDNNDVTRSTTQKCKRRLLRQRALGFLFSYAALISHESDFRIAEEEHLLPPGVRWPAWRTLVEQLGTEHIYPDIDSRFCHGELRLSRLNKIYHLWQIPPRGYMSHWNQYGAFFRDHFAWLAGTTVYIVVVLTAMQVGLATESLGDNDAFQSASYGFTIFSILGPLVCAGLIVLAFFYIFNRSTIATT</sequence>
<evidence type="ECO:0000313" key="2">
    <source>
        <dbReference type="EMBL" id="KAH7124212.1"/>
    </source>
</evidence>
<protein>
    <submittedName>
        <fullName evidence="2">Uncharacterized protein</fullName>
    </submittedName>
</protein>
<accession>A0A9P9DSG5</accession>
<keyword evidence="1" id="KW-0812">Transmembrane</keyword>
<dbReference type="PANTHER" id="PTHR34414:SF1">
    <property type="entry name" value="SUBTILISIN-LIKE SERINE PROTEASE"/>
    <property type="match status" value="1"/>
</dbReference>
<dbReference type="Proteomes" id="UP000738349">
    <property type="component" value="Unassembled WGS sequence"/>
</dbReference>
<dbReference type="PANTHER" id="PTHR34414">
    <property type="entry name" value="HET DOMAIN-CONTAINING PROTEIN-RELATED"/>
    <property type="match status" value="1"/>
</dbReference>
<keyword evidence="3" id="KW-1185">Reference proteome</keyword>
<evidence type="ECO:0000313" key="3">
    <source>
        <dbReference type="Proteomes" id="UP000738349"/>
    </source>
</evidence>
<organism evidence="2 3">
    <name type="scientific">Dactylonectria macrodidyma</name>
    <dbReference type="NCBI Taxonomy" id="307937"/>
    <lineage>
        <taxon>Eukaryota</taxon>
        <taxon>Fungi</taxon>
        <taxon>Dikarya</taxon>
        <taxon>Ascomycota</taxon>
        <taxon>Pezizomycotina</taxon>
        <taxon>Sordariomycetes</taxon>
        <taxon>Hypocreomycetidae</taxon>
        <taxon>Hypocreales</taxon>
        <taxon>Nectriaceae</taxon>
        <taxon>Dactylonectria</taxon>
    </lineage>
</organism>
<dbReference type="EMBL" id="JAGMUV010000022">
    <property type="protein sequence ID" value="KAH7124212.1"/>
    <property type="molecule type" value="Genomic_DNA"/>
</dbReference>
<dbReference type="Pfam" id="PF20246">
    <property type="entry name" value="DUF6601"/>
    <property type="match status" value="1"/>
</dbReference>
<dbReference type="OrthoDB" id="5086500at2759"/>
<keyword evidence="1" id="KW-0472">Membrane</keyword>
<keyword evidence="1" id="KW-1133">Transmembrane helix</keyword>
<dbReference type="InterPro" id="IPR046536">
    <property type="entry name" value="DUF6601"/>
</dbReference>